<dbReference type="HOGENOM" id="CLU_116208_0_0_7"/>
<organism evidence="2 3">
    <name type="scientific">Campylobacter jejuni subsp. jejuni serotype O:23/36 (strain 81-176)</name>
    <dbReference type="NCBI Taxonomy" id="354242"/>
    <lineage>
        <taxon>Bacteria</taxon>
        <taxon>Pseudomonadati</taxon>
        <taxon>Campylobacterota</taxon>
        <taxon>Epsilonproteobacteria</taxon>
        <taxon>Campylobacterales</taxon>
        <taxon>Campylobacteraceae</taxon>
        <taxon>Campylobacter</taxon>
    </lineage>
</organism>
<dbReference type="SUPFAM" id="SSF53167">
    <property type="entry name" value="Purine and uridine phosphorylases"/>
    <property type="match status" value="1"/>
</dbReference>
<dbReference type="RefSeq" id="WP_002869296.1">
    <property type="nucleotide sequence ID" value="NC_008787.1"/>
</dbReference>
<gene>
    <name evidence="2" type="ordered locus">CJJ81176_0006</name>
</gene>
<evidence type="ECO:0000313" key="2">
    <source>
        <dbReference type="EMBL" id="EAQ71962.1"/>
    </source>
</evidence>
<dbReference type="InterPro" id="IPR035994">
    <property type="entry name" value="Nucleoside_phosphorylase_sf"/>
</dbReference>
<dbReference type="Pfam" id="PF01048">
    <property type="entry name" value="PNP_UDP_1"/>
    <property type="match status" value="1"/>
</dbReference>
<dbReference type="Gene3D" id="3.40.50.1580">
    <property type="entry name" value="Nucleoside phosphorylase domain"/>
    <property type="match status" value="1"/>
</dbReference>
<dbReference type="eggNOG" id="COG0775">
    <property type="taxonomic scope" value="Bacteria"/>
</dbReference>
<dbReference type="InterPro" id="IPR000845">
    <property type="entry name" value="Nucleoside_phosphorylase_d"/>
</dbReference>
<dbReference type="EMBL" id="CP000538">
    <property type="protein sequence ID" value="EAQ71962.1"/>
    <property type="molecule type" value="Genomic_DNA"/>
</dbReference>
<name>A0A0H3PA67_CAMJJ</name>
<dbReference type="GO" id="GO:0009116">
    <property type="term" value="P:nucleoside metabolic process"/>
    <property type="evidence" value="ECO:0007669"/>
    <property type="project" value="InterPro"/>
</dbReference>
<dbReference type="GO" id="GO:0003824">
    <property type="term" value="F:catalytic activity"/>
    <property type="evidence" value="ECO:0007669"/>
    <property type="project" value="InterPro"/>
</dbReference>
<dbReference type="KEGG" id="cjj:CJJ81176_0006"/>
<evidence type="ECO:0000259" key="1">
    <source>
        <dbReference type="Pfam" id="PF01048"/>
    </source>
</evidence>
<reference evidence="3" key="1">
    <citation type="submission" date="2006-12" db="EMBL/GenBank/DDBJ databases">
        <authorList>
            <person name="Fouts D.E."/>
            <person name="Nelson K.E."/>
            <person name="Sebastian Y."/>
        </authorList>
    </citation>
    <scope>NUCLEOTIDE SEQUENCE [LARGE SCALE GENOMIC DNA]</scope>
    <source>
        <strain evidence="3">81-176</strain>
    </source>
</reference>
<feature type="domain" description="Nucleoside phosphorylase" evidence="1">
    <location>
        <begin position="18"/>
        <end position="175"/>
    </location>
</feature>
<accession>A0A0H3PA67</accession>
<dbReference type="Proteomes" id="UP000000646">
    <property type="component" value="Chromosome"/>
</dbReference>
<evidence type="ECO:0000313" key="3">
    <source>
        <dbReference type="Proteomes" id="UP000000646"/>
    </source>
</evidence>
<protein>
    <recommendedName>
        <fullName evidence="1">Nucleoside phosphorylase domain-containing protein</fullName>
    </recommendedName>
</protein>
<dbReference type="AlphaFoldDB" id="A0A0H3PA67"/>
<proteinExistence type="predicted"/>
<sequence>MIVCAGGNENFSFAKAIGIGLVESAFHLGQLCFKEKPSKLIFIGTCGLYDKGEILEIYRSSYAFNVEFSKISHAFYTPAKYEICLEKENVSRETIKINSSNYICQNSKAAKEFSKLGFFAENMEAFSVLSVAKNLNIDAECILCATNFCNENAHEDFIKNHQKAKEKLEEYLKKYHYI</sequence>